<keyword evidence="7" id="KW-0809">Transit peptide</keyword>
<dbReference type="InterPro" id="IPR000689">
    <property type="entry name" value="UbQ_mOase_COQ6"/>
</dbReference>
<evidence type="ECO:0000256" key="2">
    <source>
        <dbReference type="ARBA" id="ARBA00005349"/>
    </source>
</evidence>
<dbReference type="GO" id="GO:0106364">
    <property type="term" value="F:4-hydroxy-3-all-trans-polyprenylbenzoate oxygenase activity"/>
    <property type="evidence" value="ECO:0007669"/>
    <property type="project" value="UniProtKB-EC"/>
</dbReference>
<comment type="similarity">
    <text evidence="2 12">Belongs to the UbiH/COQ6 family.</text>
</comment>
<dbReference type="EC" id="1.14.15.45" evidence="12"/>
<keyword evidence="5 12" id="KW-0999">Mitochondrion inner membrane</keyword>
<evidence type="ECO:0000256" key="12">
    <source>
        <dbReference type="HAMAP-Rule" id="MF_03193"/>
    </source>
</evidence>
<evidence type="ECO:0000256" key="3">
    <source>
        <dbReference type="ARBA" id="ARBA00022630"/>
    </source>
</evidence>
<dbReference type="FunFam" id="3.50.50.60:FF:000021">
    <property type="entry name" value="Ubiquinone biosynthesis monooxygenase COQ6"/>
    <property type="match status" value="1"/>
</dbReference>
<accession>A0AAR5Q6L7</accession>
<evidence type="ECO:0000313" key="14">
    <source>
        <dbReference type="EnsemblMetazoa" id="XP_019768879.1"/>
    </source>
</evidence>
<dbReference type="GO" id="GO:0031314">
    <property type="term" value="C:extrinsic component of mitochondrial inner membrane"/>
    <property type="evidence" value="ECO:0007669"/>
    <property type="project" value="UniProtKB-UniRule"/>
</dbReference>
<evidence type="ECO:0000256" key="1">
    <source>
        <dbReference type="ARBA" id="ARBA00001974"/>
    </source>
</evidence>
<organism evidence="14 15">
    <name type="scientific">Dendroctonus ponderosae</name>
    <name type="common">Mountain pine beetle</name>
    <dbReference type="NCBI Taxonomy" id="77166"/>
    <lineage>
        <taxon>Eukaryota</taxon>
        <taxon>Metazoa</taxon>
        <taxon>Ecdysozoa</taxon>
        <taxon>Arthropoda</taxon>
        <taxon>Hexapoda</taxon>
        <taxon>Insecta</taxon>
        <taxon>Pterygota</taxon>
        <taxon>Neoptera</taxon>
        <taxon>Endopterygota</taxon>
        <taxon>Coleoptera</taxon>
        <taxon>Polyphaga</taxon>
        <taxon>Cucujiformia</taxon>
        <taxon>Curculionidae</taxon>
        <taxon>Scolytinae</taxon>
        <taxon>Dendroctonus</taxon>
    </lineage>
</organism>
<comment type="catalytic activity">
    <reaction evidence="12">
        <text>a 4-hydroxy-3-(all-trans-polyprenyl)benzoate + 2 reduced [2Fe-2S]-[ferredoxin] + O2 + 2 H(+) = a 3,4-dihydroxy-5-(all-trans-polyprenyl)benzoate + 2 oxidized [2Fe-2S]-[ferredoxin] + H2O</text>
        <dbReference type="Rhea" id="RHEA:81195"/>
        <dbReference type="Rhea" id="RHEA-COMP:9514"/>
        <dbReference type="Rhea" id="RHEA-COMP:10000"/>
        <dbReference type="Rhea" id="RHEA-COMP:10001"/>
        <dbReference type="Rhea" id="RHEA-COMP:10930"/>
        <dbReference type="ChEBI" id="CHEBI:15377"/>
        <dbReference type="ChEBI" id="CHEBI:15378"/>
        <dbReference type="ChEBI" id="CHEBI:15379"/>
        <dbReference type="ChEBI" id="CHEBI:33737"/>
        <dbReference type="ChEBI" id="CHEBI:33738"/>
        <dbReference type="ChEBI" id="CHEBI:64694"/>
        <dbReference type="ChEBI" id="CHEBI:78396"/>
        <dbReference type="EC" id="1.14.15.45"/>
    </reaction>
</comment>
<keyword evidence="10 12" id="KW-0496">Mitochondrion</keyword>
<evidence type="ECO:0000256" key="6">
    <source>
        <dbReference type="ARBA" id="ARBA00022827"/>
    </source>
</evidence>
<evidence type="ECO:0000313" key="15">
    <source>
        <dbReference type="Proteomes" id="UP000019118"/>
    </source>
</evidence>
<dbReference type="Gene3D" id="3.50.50.60">
    <property type="entry name" value="FAD/NAD(P)-binding domain"/>
    <property type="match status" value="2"/>
</dbReference>
<keyword evidence="6 12" id="KW-0274">FAD</keyword>
<dbReference type="AlphaFoldDB" id="A0AAR5Q6L7"/>
<dbReference type="PRINTS" id="PR00420">
    <property type="entry name" value="RNGMNOXGNASE"/>
</dbReference>
<dbReference type="InterPro" id="IPR051205">
    <property type="entry name" value="UbiH/COQ6_monooxygenase"/>
</dbReference>
<protein>
    <recommendedName>
        <fullName evidence="12">Ubiquinone biosynthesis monooxygenase COQ6, mitochondrial</fullName>
        <ecNumber evidence="12">1.14.15.45</ecNumber>
    </recommendedName>
    <alternativeName>
        <fullName evidence="12">2-methoxy-6-polyprenolphenol 4-hydroxylase</fullName>
        <ecNumber evidence="12">1.14.15.46</ecNumber>
    </alternativeName>
</protein>
<dbReference type="Pfam" id="PF01494">
    <property type="entry name" value="FAD_binding_3"/>
    <property type="match status" value="2"/>
</dbReference>
<comment type="function">
    <text evidence="12">FAD-dependent monooxygenase required for two non-consecutive steps during ubiquinone biosynthesis. Required for the C5-ring hydroxylation during ubiquinone biosynthesis by catalyzing the hydroxylation of 4-hydroxy-3-(all-trans-polyprenyl)benzoic acid to 3,4-dihydroxy-5-(all-trans-polyprenyl)benzoic acid. Also acts downstream of coq4, for the C1-hydroxylation during ubiquinone biosynthesis by catalyzing the hydroxylation of 2-methoxy-6-(all-trans-polyprenyl)phenol to 2-methoxy-6-(all-trans-polyprenyl)benzene-1,4-diol. The electrons required for the hydroxylation reaction are funneled indirectly to coq6 from NADPH via a ferredoxin/ferredoxin reductase system.</text>
</comment>
<dbReference type="GO" id="GO:0120538">
    <property type="term" value="F:2-methoxy-6-polyprenolphenol 4-hydroxylase activity"/>
    <property type="evidence" value="ECO:0007669"/>
    <property type="project" value="UniProtKB-EC"/>
</dbReference>
<keyword evidence="3 12" id="KW-0285">Flavoprotein</keyword>
<dbReference type="PANTHER" id="PTHR43876:SF7">
    <property type="entry name" value="UBIQUINONE BIOSYNTHESIS MONOOXYGENASE COQ6, MITOCHONDRIAL"/>
    <property type="match status" value="1"/>
</dbReference>
<dbReference type="KEGG" id="dpa:109543548"/>
<evidence type="ECO:0000256" key="10">
    <source>
        <dbReference type="ARBA" id="ARBA00023128"/>
    </source>
</evidence>
<evidence type="ECO:0000256" key="9">
    <source>
        <dbReference type="ARBA" id="ARBA00023033"/>
    </source>
</evidence>
<feature type="domain" description="FAD-binding" evidence="13">
    <location>
        <begin position="348"/>
        <end position="413"/>
    </location>
</feature>
<dbReference type="EnsemblMetazoa" id="XM_019913320.1">
    <property type="protein sequence ID" value="XP_019768879.1"/>
    <property type="gene ID" value="LOC109543548"/>
</dbReference>
<evidence type="ECO:0000256" key="11">
    <source>
        <dbReference type="ARBA" id="ARBA00023136"/>
    </source>
</evidence>
<comment type="pathway">
    <text evidence="12">Cofactor biosynthesis; ubiquinone biosynthesis.</text>
</comment>
<dbReference type="InterPro" id="IPR010971">
    <property type="entry name" value="UbiH/COQ6"/>
</dbReference>
<dbReference type="CTD" id="51004"/>
<dbReference type="GO" id="GO:0071949">
    <property type="term" value="F:FAD binding"/>
    <property type="evidence" value="ECO:0007669"/>
    <property type="project" value="InterPro"/>
</dbReference>
<comment type="catalytic activity">
    <reaction evidence="12">
        <text>a 2-methoxy-6-(all-trans-polyprenyl)phenol + 2 reduced [2Fe-2S]-[ferredoxin] + O2 + 2 H(+) = a 2-methoxy-6-(all-trans-polyprenyl)benzene-1,4-diol + 2 oxidized [2Fe-2S]-[ferredoxin] + H2O</text>
        <dbReference type="Rhea" id="RHEA:81183"/>
        <dbReference type="Rhea" id="RHEA-COMP:9551"/>
        <dbReference type="Rhea" id="RHEA-COMP:10000"/>
        <dbReference type="Rhea" id="RHEA-COMP:10001"/>
        <dbReference type="Rhea" id="RHEA-COMP:10858"/>
        <dbReference type="ChEBI" id="CHEBI:15377"/>
        <dbReference type="ChEBI" id="CHEBI:15378"/>
        <dbReference type="ChEBI" id="CHEBI:15379"/>
        <dbReference type="ChEBI" id="CHEBI:33737"/>
        <dbReference type="ChEBI" id="CHEBI:33738"/>
        <dbReference type="ChEBI" id="CHEBI:62731"/>
        <dbReference type="ChEBI" id="CHEBI:84166"/>
        <dbReference type="EC" id="1.14.15.46"/>
    </reaction>
</comment>
<comment type="subcellular location">
    <subcellularLocation>
        <location evidence="12">Mitochondrion inner membrane</location>
        <topology evidence="12">Peripheral membrane protein</topology>
        <orientation evidence="12">Matrix side</orientation>
    </subcellularLocation>
</comment>
<evidence type="ECO:0000256" key="7">
    <source>
        <dbReference type="ARBA" id="ARBA00022946"/>
    </source>
</evidence>
<keyword evidence="9 12" id="KW-0503">Monooxygenase</keyword>
<reference evidence="14" key="2">
    <citation type="submission" date="2024-08" db="UniProtKB">
        <authorList>
            <consortium name="EnsemblMetazoa"/>
        </authorList>
    </citation>
    <scope>IDENTIFICATION</scope>
</reference>
<dbReference type="PROSITE" id="PS01304">
    <property type="entry name" value="UBIH"/>
    <property type="match status" value="1"/>
</dbReference>
<evidence type="ECO:0000256" key="4">
    <source>
        <dbReference type="ARBA" id="ARBA00022688"/>
    </source>
</evidence>
<dbReference type="PANTHER" id="PTHR43876">
    <property type="entry name" value="UBIQUINONE BIOSYNTHESIS MONOOXYGENASE COQ6, MITOCHONDRIAL"/>
    <property type="match status" value="1"/>
</dbReference>
<evidence type="ECO:0000256" key="8">
    <source>
        <dbReference type="ARBA" id="ARBA00023002"/>
    </source>
</evidence>
<dbReference type="EC" id="1.14.15.46" evidence="12"/>
<reference evidence="15" key="1">
    <citation type="journal article" date="2013" name="Genome Biol.">
        <title>Draft genome of the mountain pine beetle, Dendroctonus ponderosae Hopkins, a major forest pest.</title>
        <authorList>
            <person name="Keeling C.I."/>
            <person name="Yuen M.M."/>
            <person name="Liao N.Y."/>
            <person name="Docking T.R."/>
            <person name="Chan S.K."/>
            <person name="Taylor G.A."/>
            <person name="Palmquist D.L."/>
            <person name="Jackman S.D."/>
            <person name="Nguyen A."/>
            <person name="Li M."/>
            <person name="Henderson H."/>
            <person name="Janes J.K."/>
            <person name="Zhao Y."/>
            <person name="Pandoh P."/>
            <person name="Moore R."/>
            <person name="Sperling F.A."/>
            <person name="Huber D.P."/>
            <person name="Birol I."/>
            <person name="Jones S.J."/>
            <person name="Bohlmann J."/>
        </authorList>
    </citation>
    <scope>NUCLEOTIDE SEQUENCE</scope>
</reference>
<dbReference type="Proteomes" id="UP000019118">
    <property type="component" value="Unassembled WGS sequence"/>
</dbReference>
<dbReference type="FunFam" id="3.50.50.60:FF:000086">
    <property type="entry name" value="Ubiquinone biosynthesis monooxygenase COQ6, mitochondrial"/>
    <property type="match status" value="1"/>
</dbReference>
<keyword evidence="8 12" id="KW-0560">Oxidoreductase</keyword>
<gene>
    <name evidence="12" type="primary">coq6</name>
</gene>
<feature type="domain" description="FAD-binding" evidence="13">
    <location>
        <begin position="36"/>
        <end position="291"/>
    </location>
</feature>
<dbReference type="InterPro" id="IPR002938">
    <property type="entry name" value="FAD-bd"/>
</dbReference>
<comment type="subunit">
    <text evidence="12">Component of a multi-subunit COQ enzyme complex.</text>
</comment>
<keyword evidence="15" id="KW-1185">Reference proteome</keyword>
<dbReference type="SUPFAM" id="SSF51905">
    <property type="entry name" value="FAD/NAD(P)-binding domain"/>
    <property type="match status" value="1"/>
</dbReference>
<proteinExistence type="inferred from homology"/>
<dbReference type="NCBIfam" id="TIGR01988">
    <property type="entry name" value="Ubi-OHases"/>
    <property type="match status" value="1"/>
</dbReference>
<evidence type="ECO:0000259" key="13">
    <source>
        <dbReference type="Pfam" id="PF01494"/>
    </source>
</evidence>
<keyword evidence="4 12" id="KW-0831">Ubiquinone biosynthesis</keyword>
<dbReference type="GeneID" id="109543548"/>
<name>A0AAR5Q6L7_DENPD</name>
<dbReference type="HAMAP" id="MF_03193">
    <property type="entry name" value="COQ6_monooxygenase"/>
    <property type="match status" value="1"/>
</dbReference>
<sequence length="462" mass="50579">MFKIPLTKAARLNSVVLKGPRLVLLRAIAQDATKHYDIIIAGGGMVGTTLACTLGKNQILSNKKLLLLEGSKIKQQSISDKYSNRVVSINLGTHKLLNDIGAWSFIAKNRFATVRRMQVWDALSDSSITFGSSEHTDTVSYIVENDLLLAAVSEEAKKCNNLSIMDGAKVKNYQLPIAQDDVVGITLENGECFTCDLLLGCDGVNSSVRKAMEADYLSWSYNQMGVVATVRFCEKFNNEIAWQRFLPNGPIALLPLTEELSSLVWSTTPDEAKRLLSLTNQDFVAELNTAISGTFSRSSLVLQATSAFDTFLRMFNCSVDQVRAYPPKVQDIDSGSRAAFPLGFGHSSQYIRQGVALVGDAAHRIHPLAGQGVNLGFGDVACLNKILGDAVYSASAISNMDYLKGYESERQKHNVPTMLAVEALHRLYNTKFTPIVLLRSLGLQTTHALEPIKRAIRNQAAV</sequence>
<dbReference type="GO" id="GO:0016712">
    <property type="term" value="F:oxidoreductase activity, acting on paired donors, with incorporation or reduction of molecular oxygen, reduced flavin or flavoprotein as one donor, and incorporation of one atom of oxygen"/>
    <property type="evidence" value="ECO:0007669"/>
    <property type="project" value="UniProtKB-UniRule"/>
</dbReference>
<keyword evidence="11 12" id="KW-0472">Membrane</keyword>
<dbReference type="InterPro" id="IPR036188">
    <property type="entry name" value="FAD/NAD-bd_sf"/>
</dbReference>
<dbReference type="InterPro" id="IPR018168">
    <property type="entry name" value="Ubi_Hdrlase_CS"/>
</dbReference>
<evidence type="ECO:0000256" key="5">
    <source>
        <dbReference type="ARBA" id="ARBA00022792"/>
    </source>
</evidence>
<comment type="cofactor">
    <cofactor evidence="1 12">
        <name>FAD</name>
        <dbReference type="ChEBI" id="CHEBI:57692"/>
    </cofactor>
</comment>